<dbReference type="InterPro" id="IPR036291">
    <property type="entry name" value="NAD(P)-bd_dom_sf"/>
</dbReference>
<feature type="domain" description="NAD-dependent epimerase/dehydratase" evidence="1">
    <location>
        <begin position="5"/>
        <end position="228"/>
    </location>
</feature>
<dbReference type="InterPro" id="IPR050177">
    <property type="entry name" value="Lipid_A_modif_metabolic_enz"/>
</dbReference>
<dbReference type="SUPFAM" id="SSF51735">
    <property type="entry name" value="NAD(P)-binding Rossmann-fold domains"/>
    <property type="match status" value="1"/>
</dbReference>
<sequence>MKERVLITGASGFVGYHLVEEAVNAGLEVYAAVRASSQVDHLKPFPIQYTQLDFNSISVLQKELEEKQYTYIIHAAGSTKAKGAQEYNKVNAEFTRNLAQAAVQANIPLKKFVFLSSLAALGPVAYEQTTPITEESKPNPVTDYGRSKLLAEQYLKEINELPLVVLRPTAVYGPREKDIFILFSTISKGLDPYIGKLNQRLSFVYVKDLAKAVLQALQTEVNGASYNVSDGNSYNRYTLADLTKRILGKKALRLHLPVGAVRSLAVLSELFSANKTPALNREKINELIAENWNCSIARIQRDLKYTPEYDLEKGLSQTLQWYKVNKWL</sequence>
<reference evidence="2 3" key="1">
    <citation type="submission" date="2018-11" db="EMBL/GenBank/DDBJ databases">
        <title>Rufibacter latericius sp. nov., isolated from water in Baiyang Lake.</title>
        <authorList>
            <person name="Yang Y."/>
        </authorList>
    </citation>
    <scope>NUCLEOTIDE SEQUENCE [LARGE SCALE GENOMIC DNA]</scope>
    <source>
        <strain evidence="2 3">MCC P1</strain>
    </source>
</reference>
<accession>A0A3M9MS73</accession>
<gene>
    <name evidence="2" type="ORF">EFA69_20085</name>
</gene>
<dbReference type="Gene3D" id="3.40.50.720">
    <property type="entry name" value="NAD(P)-binding Rossmann-like Domain"/>
    <property type="match status" value="1"/>
</dbReference>
<evidence type="ECO:0000313" key="3">
    <source>
        <dbReference type="Proteomes" id="UP000271010"/>
    </source>
</evidence>
<evidence type="ECO:0000259" key="1">
    <source>
        <dbReference type="Pfam" id="PF01370"/>
    </source>
</evidence>
<dbReference type="AlphaFoldDB" id="A0A3M9MS73"/>
<dbReference type="Proteomes" id="UP000271010">
    <property type="component" value="Unassembled WGS sequence"/>
</dbReference>
<dbReference type="PANTHER" id="PTHR43245:SF58">
    <property type="entry name" value="BLL5923 PROTEIN"/>
    <property type="match status" value="1"/>
</dbReference>
<keyword evidence="3" id="KW-1185">Reference proteome</keyword>
<dbReference type="PANTHER" id="PTHR43245">
    <property type="entry name" value="BIFUNCTIONAL POLYMYXIN RESISTANCE PROTEIN ARNA"/>
    <property type="match status" value="1"/>
</dbReference>
<dbReference type="RefSeq" id="WP_123134817.1">
    <property type="nucleotide sequence ID" value="NZ_RJJE01000017.1"/>
</dbReference>
<dbReference type="Pfam" id="PF01370">
    <property type="entry name" value="Epimerase"/>
    <property type="match status" value="1"/>
</dbReference>
<proteinExistence type="predicted"/>
<protein>
    <submittedName>
        <fullName evidence="2">NAD-dependent epimerase/dehydratase family protein</fullName>
    </submittedName>
</protein>
<dbReference type="OrthoDB" id="1490291at2"/>
<dbReference type="EMBL" id="RJJE01000017">
    <property type="protein sequence ID" value="RNI28351.1"/>
    <property type="molecule type" value="Genomic_DNA"/>
</dbReference>
<dbReference type="InterPro" id="IPR001509">
    <property type="entry name" value="Epimerase_deHydtase"/>
</dbReference>
<name>A0A3M9MS73_9BACT</name>
<organism evidence="2 3">
    <name type="scientific">Rufibacter immobilis</name>
    <dbReference type="NCBI Taxonomy" id="1348778"/>
    <lineage>
        <taxon>Bacteria</taxon>
        <taxon>Pseudomonadati</taxon>
        <taxon>Bacteroidota</taxon>
        <taxon>Cytophagia</taxon>
        <taxon>Cytophagales</taxon>
        <taxon>Hymenobacteraceae</taxon>
        <taxon>Rufibacter</taxon>
    </lineage>
</organism>
<comment type="caution">
    <text evidence="2">The sequence shown here is derived from an EMBL/GenBank/DDBJ whole genome shotgun (WGS) entry which is preliminary data.</text>
</comment>
<evidence type="ECO:0000313" key="2">
    <source>
        <dbReference type="EMBL" id="RNI28351.1"/>
    </source>
</evidence>